<dbReference type="SUPFAM" id="SSF56672">
    <property type="entry name" value="DNA/RNA polymerases"/>
    <property type="match status" value="1"/>
</dbReference>
<sequence length="245" mass="27604">MNVIGEIELQGVKVSDSEVLRSGIQGVDSAFVEEDFKLDKVLIALANYDGNKAPGPNELNLNFIESHWGNIQEDFVNFVTEFHKNGSVVKDLNRTFISLIPKVNNVESMKNFRPISFVNSMYKILAKVLANRLRKVLSLVIGESQMTFVKNRQIIDSSVIADEIIHKWKKESEGGLVVKLDFEKAYDSVDHRYLDSMMEGMGFGVRWRGWMKDYISTPMISVLVNGSPTSQFGIETGLRHGDPLS</sequence>
<feature type="domain" description="Reverse transcriptase" evidence="1">
    <location>
        <begin position="81"/>
        <end position="245"/>
    </location>
</feature>
<name>A0AAD9WRC2_9ROSI</name>
<evidence type="ECO:0000313" key="3">
    <source>
        <dbReference type="Proteomes" id="UP001280121"/>
    </source>
</evidence>
<dbReference type="PANTHER" id="PTHR31635:SF196">
    <property type="entry name" value="REVERSE TRANSCRIPTASE DOMAIN-CONTAINING PROTEIN-RELATED"/>
    <property type="match status" value="1"/>
</dbReference>
<dbReference type="AlphaFoldDB" id="A0AAD9WRC2"/>
<gene>
    <name evidence="2" type="ORF">Ddye_022592</name>
</gene>
<keyword evidence="3" id="KW-1185">Reference proteome</keyword>
<dbReference type="InterPro" id="IPR000477">
    <property type="entry name" value="RT_dom"/>
</dbReference>
<dbReference type="CDD" id="cd01650">
    <property type="entry name" value="RT_nLTR_like"/>
    <property type="match status" value="1"/>
</dbReference>
<dbReference type="Proteomes" id="UP001280121">
    <property type="component" value="Unassembled WGS sequence"/>
</dbReference>
<comment type="caution">
    <text evidence="2">The sequence shown here is derived from an EMBL/GenBank/DDBJ whole genome shotgun (WGS) entry which is preliminary data.</text>
</comment>
<reference evidence="2" key="1">
    <citation type="journal article" date="2023" name="Plant J.">
        <title>Genome sequences and population genomics provide insights into the demographic history, inbreeding, and mutation load of two 'living fossil' tree species of Dipteronia.</title>
        <authorList>
            <person name="Feng Y."/>
            <person name="Comes H.P."/>
            <person name="Chen J."/>
            <person name="Zhu S."/>
            <person name="Lu R."/>
            <person name="Zhang X."/>
            <person name="Li P."/>
            <person name="Qiu J."/>
            <person name="Olsen K.M."/>
            <person name="Qiu Y."/>
        </authorList>
    </citation>
    <scope>NUCLEOTIDE SEQUENCE</scope>
    <source>
        <strain evidence="2">KIB01</strain>
    </source>
</reference>
<organism evidence="2 3">
    <name type="scientific">Dipteronia dyeriana</name>
    <dbReference type="NCBI Taxonomy" id="168575"/>
    <lineage>
        <taxon>Eukaryota</taxon>
        <taxon>Viridiplantae</taxon>
        <taxon>Streptophyta</taxon>
        <taxon>Embryophyta</taxon>
        <taxon>Tracheophyta</taxon>
        <taxon>Spermatophyta</taxon>
        <taxon>Magnoliopsida</taxon>
        <taxon>eudicotyledons</taxon>
        <taxon>Gunneridae</taxon>
        <taxon>Pentapetalae</taxon>
        <taxon>rosids</taxon>
        <taxon>malvids</taxon>
        <taxon>Sapindales</taxon>
        <taxon>Sapindaceae</taxon>
        <taxon>Hippocastanoideae</taxon>
        <taxon>Acereae</taxon>
        <taxon>Dipteronia</taxon>
    </lineage>
</organism>
<proteinExistence type="predicted"/>
<dbReference type="PANTHER" id="PTHR31635">
    <property type="entry name" value="REVERSE TRANSCRIPTASE DOMAIN-CONTAINING PROTEIN-RELATED"/>
    <property type="match status" value="1"/>
</dbReference>
<dbReference type="Pfam" id="PF00078">
    <property type="entry name" value="RVT_1"/>
    <property type="match status" value="1"/>
</dbReference>
<accession>A0AAD9WRC2</accession>
<evidence type="ECO:0000313" key="2">
    <source>
        <dbReference type="EMBL" id="KAK2640829.1"/>
    </source>
</evidence>
<dbReference type="PROSITE" id="PS50878">
    <property type="entry name" value="RT_POL"/>
    <property type="match status" value="1"/>
</dbReference>
<evidence type="ECO:0000259" key="1">
    <source>
        <dbReference type="PROSITE" id="PS50878"/>
    </source>
</evidence>
<dbReference type="InterPro" id="IPR043502">
    <property type="entry name" value="DNA/RNA_pol_sf"/>
</dbReference>
<dbReference type="EMBL" id="JANJYI010000007">
    <property type="protein sequence ID" value="KAK2640829.1"/>
    <property type="molecule type" value="Genomic_DNA"/>
</dbReference>
<protein>
    <recommendedName>
        <fullName evidence="1">Reverse transcriptase domain-containing protein</fullName>
    </recommendedName>
</protein>